<dbReference type="InterPro" id="IPR036986">
    <property type="entry name" value="S4_RNA-bd_sf"/>
</dbReference>
<protein>
    <recommendedName>
        <fullName evidence="6">Pseudouridine synthase</fullName>
        <ecNumber evidence="6">5.4.99.-</ecNumber>
    </recommendedName>
</protein>
<dbReference type="EC" id="5.4.99.-" evidence="6"/>
<evidence type="ECO:0000256" key="3">
    <source>
        <dbReference type="ARBA" id="ARBA00023235"/>
    </source>
</evidence>
<evidence type="ECO:0000256" key="1">
    <source>
        <dbReference type="ARBA" id="ARBA00000073"/>
    </source>
</evidence>
<evidence type="ECO:0000256" key="6">
    <source>
        <dbReference type="RuleBase" id="RU362028"/>
    </source>
</evidence>
<dbReference type="CDD" id="cd02869">
    <property type="entry name" value="PseudoU_synth_RluA_like"/>
    <property type="match status" value="1"/>
</dbReference>
<feature type="domain" description="Pseudouridine synthase RsuA/RluA-like" evidence="7">
    <location>
        <begin position="84"/>
        <end position="235"/>
    </location>
</feature>
<dbReference type="InterPro" id="IPR006224">
    <property type="entry name" value="PsdUridine_synth_RluA-like_CS"/>
</dbReference>
<sequence>MSKQTRFTVNEPNELMKWLIAEFPEKGRNAIKALLSHKQISIDGKAITQFNHPLKQGQEIVIEWTRVEEAPPMIGLSIIYEDADLIIIEKQAGLLSVATEEEKEQTAYRQLTDHVKRKDAKNRIFVVHRLDRDTSGVMMFAKTEEIKEKLQSTWQETVSDRVYIAVVEGKVRKPEGMIKSWLTESKTFKVYSSPTPNGGQEAITRYKTLKTSSNCSLLELRLETGRKNQIRVHMEDIGHPVMGDKKYGAARNTLGRLGLHASILAFTHPGTGKEMHFESKTPEKFTRMF</sequence>
<dbReference type="OrthoDB" id="9773999at2"/>
<dbReference type="PANTHER" id="PTHR21600">
    <property type="entry name" value="MITOCHONDRIAL RNA PSEUDOURIDINE SYNTHASE"/>
    <property type="match status" value="1"/>
</dbReference>
<accession>A0A6B8RZ57</accession>
<organism evidence="8 9">
    <name type="scientific">Paenibacillus psychroresistens</name>
    <dbReference type="NCBI Taxonomy" id="1778678"/>
    <lineage>
        <taxon>Bacteria</taxon>
        <taxon>Bacillati</taxon>
        <taxon>Bacillota</taxon>
        <taxon>Bacilli</taxon>
        <taxon>Bacillales</taxon>
        <taxon>Paenibacillaceae</taxon>
        <taxon>Paenibacillus</taxon>
    </lineage>
</organism>
<comment type="catalytic activity">
    <reaction evidence="1 6">
        <text>a uridine in RNA = a pseudouridine in RNA</text>
        <dbReference type="Rhea" id="RHEA:48348"/>
        <dbReference type="Rhea" id="RHEA-COMP:12068"/>
        <dbReference type="Rhea" id="RHEA-COMP:12069"/>
        <dbReference type="ChEBI" id="CHEBI:65314"/>
        <dbReference type="ChEBI" id="CHEBI:65315"/>
    </reaction>
</comment>
<evidence type="ECO:0000313" key="8">
    <source>
        <dbReference type="EMBL" id="QGR00257.1"/>
    </source>
</evidence>
<dbReference type="Gene3D" id="3.10.290.10">
    <property type="entry name" value="RNA-binding S4 domain"/>
    <property type="match status" value="1"/>
</dbReference>
<dbReference type="EMBL" id="CP034235">
    <property type="protein sequence ID" value="QGR00257.1"/>
    <property type="molecule type" value="Genomic_DNA"/>
</dbReference>
<dbReference type="InterPro" id="IPR006145">
    <property type="entry name" value="PsdUridine_synth_RsuA/RluA"/>
</dbReference>
<reference evidence="9" key="1">
    <citation type="submission" date="2018-11" db="EMBL/GenBank/DDBJ databases">
        <title>Complete genome sequence of Paenibacillus sp. ML311-T8.</title>
        <authorList>
            <person name="Nam Y.-D."/>
            <person name="Kang J."/>
            <person name="Chung W.-H."/>
            <person name="Park Y.S."/>
        </authorList>
    </citation>
    <scope>NUCLEOTIDE SEQUENCE [LARGE SCALE GENOMIC DNA]</scope>
    <source>
        <strain evidence="9">ML311-T8</strain>
    </source>
</reference>
<proteinExistence type="inferred from homology"/>
<evidence type="ECO:0000256" key="4">
    <source>
        <dbReference type="PIRSR" id="PIRSR606225-1"/>
    </source>
</evidence>
<comment type="similarity">
    <text evidence="2 6">Belongs to the pseudouridine synthase RluA family.</text>
</comment>
<dbReference type="RefSeq" id="WP_155703320.1">
    <property type="nucleotide sequence ID" value="NZ_CP034235.1"/>
</dbReference>
<gene>
    <name evidence="8" type="ORF">EHS13_26690</name>
</gene>
<dbReference type="NCBIfam" id="TIGR00005">
    <property type="entry name" value="rluA_subfam"/>
    <property type="match status" value="1"/>
</dbReference>
<feature type="active site" evidence="4">
    <location>
        <position position="131"/>
    </location>
</feature>
<dbReference type="GO" id="GO:0003723">
    <property type="term" value="F:RNA binding"/>
    <property type="evidence" value="ECO:0007669"/>
    <property type="project" value="UniProtKB-KW"/>
</dbReference>
<evidence type="ECO:0000313" key="9">
    <source>
        <dbReference type="Proteomes" id="UP000426246"/>
    </source>
</evidence>
<dbReference type="GO" id="GO:0140098">
    <property type="term" value="F:catalytic activity, acting on RNA"/>
    <property type="evidence" value="ECO:0007669"/>
    <property type="project" value="UniProtKB-ARBA"/>
</dbReference>
<dbReference type="PROSITE" id="PS01129">
    <property type="entry name" value="PSI_RLU"/>
    <property type="match status" value="1"/>
</dbReference>
<dbReference type="Proteomes" id="UP000426246">
    <property type="component" value="Chromosome"/>
</dbReference>
<evidence type="ECO:0000256" key="2">
    <source>
        <dbReference type="ARBA" id="ARBA00010876"/>
    </source>
</evidence>
<dbReference type="InterPro" id="IPR006225">
    <property type="entry name" value="PsdUridine_synth_RluC/D"/>
</dbReference>
<dbReference type="GO" id="GO:0009982">
    <property type="term" value="F:pseudouridine synthase activity"/>
    <property type="evidence" value="ECO:0007669"/>
    <property type="project" value="InterPro"/>
</dbReference>
<dbReference type="Gene3D" id="3.30.2350.10">
    <property type="entry name" value="Pseudouridine synthase"/>
    <property type="match status" value="1"/>
</dbReference>
<keyword evidence="9" id="KW-1185">Reference proteome</keyword>
<dbReference type="Pfam" id="PF00849">
    <property type="entry name" value="PseudoU_synth_2"/>
    <property type="match status" value="1"/>
</dbReference>
<keyword evidence="3 6" id="KW-0413">Isomerase</keyword>
<dbReference type="KEGG" id="ppsc:EHS13_26690"/>
<dbReference type="AlphaFoldDB" id="A0A6B8RZ57"/>
<name>A0A6B8RZ57_9BACL</name>
<comment type="function">
    <text evidence="6">Responsible for synthesis of pseudouridine from uracil.</text>
</comment>
<evidence type="ECO:0000259" key="7">
    <source>
        <dbReference type="Pfam" id="PF00849"/>
    </source>
</evidence>
<dbReference type="GO" id="GO:0000455">
    <property type="term" value="P:enzyme-directed rRNA pseudouridine synthesis"/>
    <property type="evidence" value="ECO:0007669"/>
    <property type="project" value="TreeGrafter"/>
</dbReference>
<dbReference type="SUPFAM" id="SSF55120">
    <property type="entry name" value="Pseudouridine synthase"/>
    <property type="match status" value="1"/>
</dbReference>
<dbReference type="CDD" id="cd00165">
    <property type="entry name" value="S4"/>
    <property type="match status" value="1"/>
</dbReference>
<dbReference type="PANTHER" id="PTHR21600:SF44">
    <property type="entry name" value="RIBOSOMAL LARGE SUBUNIT PSEUDOURIDINE SYNTHASE D"/>
    <property type="match status" value="1"/>
</dbReference>
<dbReference type="PROSITE" id="PS50889">
    <property type="entry name" value="S4"/>
    <property type="match status" value="1"/>
</dbReference>
<dbReference type="InterPro" id="IPR050188">
    <property type="entry name" value="RluA_PseudoU_synthase"/>
</dbReference>
<dbReference type="InterPro" id="IPR020103">
    <property type="entry name" value="PsdUridine_synth_cat_dom_sf"/>
</dbReference>
<evidence type="ECO:0000256" key="5">
    <source>
        <dbReference type="PROSITE-ProRule" id="PRU00182"/>
    </source>
</evidence>
<keyword evidence="5" id="KW-0694">RNA-binding</keyword>